<dbReference type="EC" id="2.7.7.65" evidence="1"/>
<evidence type="ECO:0000313" key="5">
    <source>
        <dbReference type="EMBL" id="MEJ5865815.1"/>
    </source>
</evidence>
<sequence>MCAARKQTDDSLLAPTSEQRAVALFRLVLGFMAAVMIAFVLIEGWRVWRDYRQAFLTAENAVTNLARATAQHAEDAIRQVDAMTAALAERLEGDGFDHIDKPRLHALLKQQARIMPQLHGLFVYAPDGSWIVTDQDAVPPDANNADRDYFIYHRTHTGRQVLISSVVRSRSTGDLIIPISRRLEYPDGRFAGVLLGTIKVDWFVRYYGDFKIDERGALVLAKRDGTILVRRPSVERVIGNSLADSEIFRKYLPFASEGVAQAVAVVDGTPRLYGYRALSSYPLVVEAGLSRESIIAPWRHDMIRSLVVLLLLLVGLAGFGWVVLRQLRERIAIERALHQAHQTLKALALTDSLTGLGNRRRLDGVLEAEIGRARRQGYPLALVMLDLDYFKAYNDRYGHLVGDQCLRRFAEVLKQVLKRPGDLAVRYGGEEFTVLLPDTDAQGASQLVQEILQLLRRQAIEHGGSPLGHVTVSAGLAMGAPTLETVSPENLMAAADAALYQAKRQGRDRYCLAGAVDAGAEQGQLNPTA</sequence>
<dbReference type="CDD" id="cd12914">
    <property type="entry name" value="PDC1_DGC_like"/>
    <property type="match status" value="1"/>
</dbReference>
<evidence type="ECO:0000256" key="2">
    <source>
        <dbReference type="ARBA" id="ARBA00034247"/>
    </source>
</evidence>
<dbReference type="InterPro" id="IPR050469">
    <property type="entry name" value="Diguanylate_Cyclase"/>
</dbReference>
<keyword evidence="5" id="KW-0808">Transferase</keyword>
<evidence type="ECO:0000256" key="1">
    <source>
        <dbReference type="ARBA" id="ARBA00012528"/>
    </source>
</evidence>
<gene>
    <name evidence="5" type="ORF">V7S98_21580</name>
</gene>
<evidence type="ECO:0000313" key="6">
    <source>
        <dbReference type="Proteomes" id="UP001380290"/>
    </source>
</evidence>
<dbReference type="PROSITE" id="PS50887">
    <property type="entry name" value="GGDEF"/>
    <property type="match status" value="1"/>
</dbReference>
<keyword evidence="3" id="KW-1133">Transmembrane helix</keyword>
<dbReference type="SUPFAM" id="SSF55073">
    <property type="entry name" value="Nucleotide cyclase"/>
    <property type="match status" value="1"/>
</dbReference>
<feature type="transmembrane region" description="Helical" evidence="3">
    <location>
        <begin position="21"/>
        <end position="42"/>
    </location>
</feature>
<comment type="catalytic activity">
    <reaction evidence="2">
        <text>2 GTP = 3',3'-c-di-GMP + 2 diphosphate</text>
        <dbReference type="Rhea" id="RHEA:24898"/>
        <dbReference type="ChEBI" id="CHEBI:33019"/>
        <dbReference type="ChEBI" id="CHEBI:37565"/>
        <dbReference type="ChEBI" id="CHEBI:58805"/>
        <dbReference type="EC" id="2.7.7.65"/>
    </reaction>
</comment>
<dbReference type="Gene3D" id="3.30.450.20">
    <property type="entry name" value="PAS domain"/>
    <property type="match status" value="2"/>
</dbReference>
<dbReference type="Pfam" id="PF22588">
    <property type="entry name" value="dCache_1_like"/>
    <property type="match status" value="1"/>
</dbReference>
<dbReference type="PANTHER" id="PTHR45138:SF9">
    <property type="entry name" value="DIGUANYLATE CYCLASE DGCM-RELATED"/>
    <property type="match status" value="1"/>
</dbReference>
<proteinExistence type="predicted"/>
<dbReference type="EMBL" id="JBBHLC010000109">
    <property type="protein sequence ID" value="MEJ5865815.1"/>
    <property type="molecule type" value="Genomic_DNA"/>
</dbReference>
<name>A0ABU8QZ13_9PSED</name>
<dbReference type="InterPro" id="IPR054327">
    <property type="entry name" value="His-kinase-like_sensor"/>
</dbReference>
<keyword evidence="5" id="KW-0548">Nucleotidyltransferase</keyword>
<dbReference type="GO" id="GO:0052621">
    <property type="term" value="F:diguanylate cyclase activity"/>
    <property type="evidence" value="ECO:0007669"/>
    <property type="project" value="UniProtKB-EC"/>
</dbReference>
<feature type="domain" description="GGDEF" evidence="4">
    <location>
        <begin position="378"/>
        <end position="515"/>
    </location>
</feature>
<dbReference type="Gene3D" id="3.30.70.270">
    <property type="match status" value="1"/>
</dbReference>
<dbReference type="PANTHER" id="PTHR45138">
    <property type="entry name" value="REGULATORY COMPONENTS OF SENSORY TRANSDUCTION SYSTEM"/>
    <property type="match status" value="1"/>
</dbReference>
<protein>
    <recommendedName>
        <fullName evidence="1">diguanylate cyclase</fullName>
        <ecNumber evidence="1">2.7.7.65</ecNumber>
    </recommendedName>
</protein>
<evidence type="ECO:0000256" key="3">
    <source>
        <dbReference type="SAM" id="Phobius"/>
    </source>
</evidence>
<dbReference type="CDD" id="cd01949">
    <property type="entry name" value="GGDEF"/>
    <property type="match status" value="1"/>
</dbReference>
<comment type="caution">
    <text evidence="5">The sequence shown here is derived from an EMBL/GenBank/DDBJ whole genome shotgun (WGS) entry which is preliminary data.</text>
</comment>
<dbReference type="RefSeq" id="WP_339600543.1">
    <property type="nucleotide sequence ID" value="NZ_JBBHLC010000109.1"/>
</dbReference>
<dbReference type="InterPro" id="IPR029787">
    <property type="entry name" value="Nucleotide_cyclase"/>
</dbReference>
<dbReference type="Pfam" id="PF00990">
    <property type="entry name" value="GGDEF"/>
    <property type="match status" value="1"/>
</dbReference>
<feature type="transmembrane region" description="Helical" evidence="3">
    <location>
        <begin position="306"/>
        <end position="324"/>
    </location>
</feature>
<keyword evidence="3" id="KW-0812">Transmembrane</keyword>
<dbReference type="SMART" id="SM00267">
    <property type="entry name" value="GGDEF"/>
    <property type="match status" value="1"/>
</dbReference>
<dbReference type="InterPro" id="IPR000160">
    <property type="entry name" value="GGDEF_dom"/>
</dbReference>
<reference evidence="5 6" key="1">
    <citation type="submission" date="2024-02" db="EMBL/GenBank/DDBJ databases">
        <title>Identification of pathogenicity and growth-promoting function of Pseudomonas putida variant.</title>
        <authorList>
            <person name="Sun J."/>
        </authorList>
    </citation>
    <scope>NUCLEOTIDE SEQUENCE [LARGE SCALE GENOMIC DNA]</scope>
    <source>
        <strain evidence="5 6">A03</strain>
    </source>
</reference>
<dbReference type="NCBIfam" id="TIGR00254">
    <property type="entry name" value="GGDEF"/>
    <property type="match status" value="1"/>
</dbReference>
<keyword evidence="6" id="KW-1185">Reference proteome</keyword>
<evidence type="ECO:0000259" key="4">
    <source>
        <dbReference type="PROSITE" id="PS50887"/>
    </source>
</evidence>
<dbReference type="Proteomes" id="UP001380290">
    <property type="component" value="Unassembled WGS sequence"/>
</dbReference>
<organism evidence="5 6">
    <name type="scientific">Pseudomonas farsensis</name>
    <dbReference type="NCBI Taxonomy" id="2745492"/>
    <lineage>
        <taxon>Bacteria</taxon>
        <taxon>Pseudomonadati</taxon>
        <taxon>Pseudomonadota</taxon>
        <taxon>Gammaproteobacteria</taxon>
        <taxon>Pseudomonadales</taxon>
        <taxon>Pseudomonadaceae</taxon>
        <taxon>Pseudomonas</taxon>
    </lineage>
</organism>
<dbReference type="CDD" id="cd12915">
    <property type="entry name" value="PDC2_DGC_like"/>
    <property type="match status" value="1"/>
</dbReference>
<dbReference type="InterPro" id="IPR043128">
    <property type="entry name" value="Rev_trsase/Diguanyl_cyclase"/>
</dbReference>
<accession>A0ABU8QZ13</accession>
<keyword evidence="3" id="KW-0472">Membrane</keyword>